<sequence length="113" mass="12770">MVSVLDFMILNPRVFSTEIDNQDYWNGANDLEKEGSWRWHDDTHVTMGTPFWGYLVSLPIVQEPGGGTEENCCCMMHTLLYYFHDCSCDALLSPICELDDPPPANPPSVLSDI</sequence>
<dbReference type="EMBL" id="JAWQEG010006846">
    <property type="protein sequence ID" value="KAK3853730.1"/>
    <property type="molecule type" value="Genomic_DNA"/>
</dbReference>
<comment type="caution">
    <text evidence="2">The sequence shown here is derived from an EMBL/GenBank/DDBJ whole genome shotgun (WGS) entry which is preliminary data.</text>
</comment>
<evidence type="ECO:0000259" key="1">
    <source>
        <dbReference type="PROSITE" id="PS50041"/>
    </source>
</evidence>
<feature type="domain" description="C-type lectin" evidence="1">
    <location>
        <begin position="1"/>
        <end position="97"/>
    </location>
</feature>
<organism evidence="2 3">
    <name type="scientific">Petrolisthes cinctipes</name>
    <name type="common">Flat porcelain crab</name>
    <dbReference type="NCBI Taxonomy" id="88211"/>
    <lineage>
        <taxon>Eukaryota</taxon>
        <taxon>Metazoa</taxon>
        <taxon>Ecdysozoa</taxon>
        <taxon>Arthropoda</taxon>
        <taxon>Crustacea</taxon>
        <taxon>Multicrustacea</taxon>
        <taxon>Malacostraca</taxon>
        <taxon>Eumalacostraca</taxon>
        <taxon>Eucarida</taxon>
        <taxon>Decapoda</taxon>
        <taxon>Pleocyemata</taxon>
        <taxon>Anomura</taxon>
        <taxon>Galatheoidea</taxon>
        <taxon>Porcellanidae</taxon>
        <taxon>Petrolisthes</taxon>
    </lineage>
</organism>
<dbReference type="InterPro" id="IPR001304">
    <property type="entry name" value="C-type_lectin-like"/>
</dbReference>
<evidence type="ECO:0000313" key="3">
    <source>
        <dbReference type="Proteomes" id="UP001286313"/>
    </source>
</evidence>
<dbReference type="PROSITE" id="PS50041">
    <property type="entry name" value="C_TYPE_LECTIN_2"/>
    <property type="match status" value="1"/>
</dbReference>
<dbReference type="InterPro" id="IPR016186">
    <property type="entry name" value="C-type_lectin-like/link_sf"/>
</dbReference>
<gene>
    <name evidence="2" type="ORF">Pcinc_039741</name>
</gene>
<keyword evidence="3" id="KW-1185">Reference proteome</keyword>
<reference evidence="2" key="1">
    <citation type="submission" date="2023-10" db="EMBL/GenBank/DDBJ databases">
        <title>Genome assemblies of two species of porcelain crab, Petrolisthes cinctipes and Petrolisthes manimaculis (Anomura: Porcellanidae).</title>
        <authorList>
            <person name="Angst P."/>
        </authorList>
    </citation>
    <scope>NUCLEOTIDE SEQUENCE</scope>
    <source>
        <strain evidence="2">PB745_01</strain>
        <tissue evidence="2">Gill</tissue>
    </source>
</reference>
<accession>A0AAE1BND2</accession>
<dbReference type="SUPFAM" id="SSF56436">
    <property type="entry name" value="C-type lectin-like"/>
    <property type="match status" value="1"/>
</dbReference>
<proteinExistence type="predicted"/>
<dbReference type="Gene3D" id="3.10.100.10">
    <property type="entry name" value="Mannose-Binding Protein A, subunit A"/>
    <property type="match status" value="1"/>
</dbReference>
<dbReference type="CDD" id="cd00037">
    <property type="entry name" value="CLECT"/>
    <property type="match status" value="1"/>
</dbReference>
<dbReference type="Proteomes" id="UP001286313">
    <property type="component" value="Unassembled WGS sequence"/>
</dbReference>
<dbReference type="InterPro" id="IPR016187">
    <property type="entry name" value="CTDL_fold"/>
</dbReference>
<dbReference type="Pfam" id="PF00059">
    <property type="entry name" value="Lectin_C"/>
    <property type="match status" value="1"/>
</dbReference>
<protein>
    <recommendedName>
        <fullName evidence="1">C-type lectin domain-containing protein</fullName>
    </recommendedName>
</protein>
<dbReference type="AlphaFoldDB" id="A0AAE1BND2"/>
<name>A0AAE1BND2_PETCI</name>
<evidence type="ECO:0000313" key="2">
    <source>
        <dbReference type="EMBL" id="KAK3853730.1"/>
    </source>
</evidence>